<reference evidence="1" key="1">
    <citation type="journal article" date="2021" name="Proc. Natl. Acad. Sci. U.S.A.">
        <title>A Catalog of Tens of Thousands of Viruses from Human Metagenomes Reveals Hidden Associations with Chronic Diseases.</title>
        <authorList>
            <person name="Tisza M.J."/>
            <person name="Buck C.B."/>
        </authorList>
    </citation>
    <scope>NUCLEOTIDE SEQUENCE</scope>
    <source>
        <strain evidence="1">CtcK97</strain>
    </source>
</reference>
<organism evidence="1">
    <name type="scientific">Siphoviridae sp. ctcK97</name>
    <dbReference type="NCBI Taxonomy" id="2825571"/>
    <lineage>
        <taxon>Viruses</taxon>
        <taxon>Duplodnaviria</taxon>
        <taxon>Heunggongvirae</taxon>
        <taxon>Uroviricota</taxon>
        <taxon>Caudoviricetes</taxon>
    </lineage>
</organism>
<dbReference type="EMBL" id="BK016058">
    <property type="protein sequence ID" value="DAF91600.1"/>
    <property type="molecule type" value="Genomic_DNA"/>
</dbReference>
<name>A0A8S5UAV7_9CAUD</name>
<proteinExistence type="predicted"/>
<sequence length="307" mass="34414">MTYTKVRILNSYGLELPLYLNRVDRGWVAQILNGSFGPNRDYNFTGNVVTSMTEKYIDINMRLTPTVPIPERPARYFLDYLSSKRVSRVELSDPALKFPSIGYKKNETTTYTKPTLSFGSVASFDQSCVIRELKYNYTESPATIEFTISTKLPIMYGDTFTLYMGLGNQNWTQAKSDIVSTIQSIAPNIGPVDIRELKLSLPAIGSAKYVIFGGDMDMFSAVLKGNSSSNPGVFSMYGLIDGTRRFSITGGYDENAAACYAYESYPSFDIRSLIDWLGHLSEPPKIQLDDRGLGYCKLEMVMTRKSL</sequence>
<accession>A0A8S5UAV7</accession>
<protein>
    <submittedName>
        <fullName evidence="1">Uncharacterized protein</fullName>
    </submittedName>
</protein>
<evidence type="ECO:0000313" key="1">
    <source>
        <dbReference type="EMBL" id="DAF91600.1"/>
    </source>
</evidence>